<accession>A0A9D9NCX8</accession>
<dbReference type="EMBL" id="JADIMF010000061">
    <property type="protein sequence ID" value="MBO8468916.1"/>
    <property type="molecule type" value="Genomic_DNA"/>
</dbReference>
<feature type="signal peptide" evidence="1">
    <location>
        <begin position="1"/>
        <end position="25"/>
    </location>
</feature>
<dbReference type="AlphaFoldDB" id="A0A9D9NCX8"/>
<proteinExistence type="predicted"/>
<keyword evidence="1" id="KW-0732">Signal</keyword>
<evidence type="ECO:0008006" key="4">
    <source>
        <dbReference type="Google" id="ProtNLM"/>
    </source>
</evidence>
<evidence type="ECO:0000256" key="1">
    <source>
        <dbReference type="SAM" id="SignalP"/>
    </source>
</evidence>
<evidence type="ECO:0000313" key="2">
    <source>
        <dbReference type="EMBL" id="MBO8468916.1"/>
    </source>
</evidence>
<reference evidence="2" key="2">
    <citation type="journal article" date="2021" name="PeerJ">
        <title>Extensive microbial diversity within the chicken gut microbiome revealed by metagenomics and culture.</title>
        <authorList>
            <person name="Gilroy R."/>
            <person name="Ravi A."/>
            <person name="Getino M."/>
            <person name="Pursley I."/>
            <person name="Horton D.L."/>
            <person name="Alikhan N.F."/>
            <person name="Baker D."/>
            <person name="Gharbi K."/>
            <person name="Hall N."/>
            <person name="Watson M."/>
            <person name="Adriaenssens E.M."/>
            <person name="Foster-Nyarko E."/>
            <person name="Jarju S."/>
            <person name="Secka A."/>
            <person name="Antonio M."/>
            <person name="Oren A."/>
            <person name="Chaudhuri R.R."/>
            <person name="La Ragione R."/>
            <person name="Hildebrand F."/>
            <person name="Pallen M.J."/>
        </authorList>
    </citation>
    <scope>NUCLEOTIDE SEQUENCE</scope>
    <source>
        <strain evidence="2">14700</strain>
    </source>
</reference>
<sequence>MKKRILGAMLIIMALLMMPSCSLEGALRAFGSNITGPSEESKAAIESTLAFIETDFNENWDSTEAFSNFAQKFSSINGNPAAINQLVKELKEKLPEDSAAIKESKEFITGVVDMISDMSGSDFDLNTVEIPDTGNAVLNDAIDKALKGFRTLNDPDYIPSYGDALLLKVTDFALDMAQDISSSGKQPDMNEILDLVSGAIPVITSVLPSTVLKDIDLGAVLNEAVKMATSSNTSEEGGEAV</sequence>
<evidence type="ECO:0000313" key="3">
    <source>
        <dbReference type="Proteomes" id="UP000810292"/>
    </source>
</evidence>
<feature type="chain" id="PRO_5039402166" description="Lipoprotein" evidence="1">
    <location>
        <begin position="26"/>
        <end position="241"/>
    </location>
</feature>
<gene>
    <name evidence="2" type="ORF">IAA72_03930</name>
</gene>
<dbReference type="Proteomes" id="UP000810292">
    <property type="component" value="Unassembled WGS sequence"/>
</dbReference>
<organism evidence="2 3">
    <name type="scientific">Candidatus Ornithospirochaeta stercoravium</name>
    <dbReference type="NCBI Taxonomy" id="2840897"/>
    <lineage>
        <taxon>Bacteria</taxon>
        <taxon>Pseudomonadati</taxon>
        <taxon>Spirochaetota</taxon>
        <taxon>Spirochaetia</taxon>
        <taxon>Spirochaetales</taxon>
        <taxon>Spirochaetaceae</taxon>
        <taxon>Spirochaetaceae incertae sedis</taxon>
        <taxon>Candidatus Ornithospirochaeta</taxon>
    </lineage>
</organism>
<name>A0A9D9NCX8_9SPIO</name>
<reference evidence="2" key="1">
    <citation type="submission" date="2020-10" db="EMBL/GenBank/DDBJ databases">
        <authorList>
            <person name="Gilroy R."/>
        </authorList>
    </citation>
    <scope>NUCLEOTIDE SEQUENCE</scope>
    <source>
        <strain evidence="2">14700</strain>
    </source>
</reference>
<comment type="caution">
    <text evidence="2">The sequence shown here is derived from an EMBL/GenBank/DDBJ whole genome shotgun (WGS) entry which is preliminary data.</text>
</comment>
<protein>
    <recommendedName>
        <fullName evidence="4">Lipoprotein</fullName>
    </recommendedName>
</protein>